<accession>A0A1G5SAP4</accession>
<dbReference type="AlphaFoldDB" id="A0A1G5SAP4"/>
<sequence>MADDLETSYMSHFEIFFEGTYKIKSEVCLAEAREGVHEAYVITVEIVDYRGRLATFTGPAKAAPSDQ</sequence>
<protein>
    <submittedName>
        <fullName evidence="1">Uncharacterized protein</fullName>
    </submittedName>
</protein>
<keyword evidence="2" id="KW-1185">Reference proteome</keyword>
<organism evidence="1 2">
    <name type="scientific">Nitrosomonas mobilis</name>
    <dbReference type="NCBI Taxonomy" id="51642"/>
    <lineage>
        <taxon>Bacteria</taxon>
        <taxon>Pseudomonadati</taxon>
        <taxon>Pseudomonadota</taxon>
        <taxon>Betaproteobacteria</taxon>
        <taxon>Nitrosomonadales</taxon>
        <taxon>Nitrosomonadaceae</taxon>
        <taxon>Nitrosomonas</taxon>
    </lineage>
</organism>
<gene>
    <name evidence="1" type="ORF">NSMM_140005</name>
</gene>
<proteinExistence type="predicted"/>
<dbReference type="EMBL" id="FMWO01000019">
    <property type="protein sequence ID" value="SCZ84242.1"/>
    <property type="molecule type" value="Genomic_DNA"/>
</dbReference>
<evidence type="ECO:0000313" key="1">
    <source>
        <dbReference type="EMBL" id="SCZ84242.1"/>
    </source>
</evidence>
<dbReference type="Proteomes" id="UP000198729">
    <property type="component" value="Unassembled WGS sequence"/>
</dbReference>
<dbReference type="RefSeq" id="WP_143001808.1">
    <property type="nucleotide sequence ID" value="NZ_FMWO01000019.1"/>
</dbReference>
<dbReference type="STRING" id="51642.NSMM_140005"/>
<reference evidence="1 2" key="1">
    <citation type="submission" date="2016-10" db="EMBL/GenBank/DDBJ databases">
        <authorList>
            <person name="de Groot N.N."/>
        </authorList>
    </citation>
    <scope>NUCLEOTIDE SEQUENCE [LARGE SCALE GENOMIC DNA]</scope>
    <source>
        <strain evidence="1">1</strain>
    </source>
</reference>
<name>A0A1G5SAP4_9PROT</name>
<evidence type="ECO:0000313" key="2">
    <source>
        <dbReference type="Proteomes" id="UP000198729"/>
    </source>
</evidence>